<keyword evidence="3" id="KW-1185">Reference proteome</keyword>
<dbReference type="EMBL" id="BONH01000047">
    <property type="protein sequence ID" value="GIG02077.1"/>
    <property type="molecule type" value="Genomic_DNA"/>
</dbReference>
<organism evidence="2 3">
    <name type="scientific">Catellatospora citrea</name>
    <dbReference type="NCBI Taxonomy" id="53366"/>
    <lineage>
        <taxon>Bacteria</taxon>
        <taxon>Bacillati</taxon>
        <taxon>Actinomycetota</taxon>
        <taxon>Actinomycetes</taxon>
        <taxon>Micromonosporales</taxon>
        <taxon>Micromonosporaceae</taxon>
        <taxon>Catellatospora</taxon>
    </lineage>
</organism>
<protein>
    <submittedName>
        <fullName evidence="2">Uncharacterized protein</fullName>
    </submittedName>
</protein>
<feature type="region of interest" description="Disordered" evidence="1">
    <location>
        <begin position="349"/>
        <end position="368"/>
    </location>
</feature>
<sequence>MNLATLTACATCRLALTEDRRGDTVIYQHPVNEDGHKIVPVIAGPTERVFNRCHTCTEAPPVWNYRTGLIQIGSLSGGIIETYNTQWHVCCRCAQFIEADDSDALTAYCAGLMRWHPNSDRYSVLHTLQRGIVVSREGRTLLTTTPWPPARITADMLPKIRDRLSGLLRGLANLPAPINDPDRRQHLATQLDLIPMYWINQEFTDLVNAVGAEQPPAWTTDEIIPSASGLLAWPEPVGQAGQLAAVTWTSTPDGWHVIGYRSVGGSLDEDLMPALRHEIGWLVPIHGEYIARGTAIDGAHPLGPLMTTWLLIHQRMTEAVPAKLAKATVKAYRRTQRSAPDVRIVQIRPQSSRQAREATEPVSPRTRAKPDHRFWVSVHDRQQAYGPGRTLRRKIEIQPFLKGDVHLPIKLSTTVRALGSRTTERGAPGIGKE</sequence>
<name>A0A8J3KLN5_9ACTN</name>
<evidence type="ECO:0000313" key="2">
    <source>
        <dbReference type="EMBL" id="GIG02077.1"/>
    </source>
</evidence>
<comment type="caution">
    <text evidence="2">The sequence shown here is derived from an EMBL/GenBank/DDBJ whole genome shotgun (WGS) entry which is preliminary data.</text>
</comment>
<dbReference type="AlphaFoldDB" id="A0A8J3KLN5"/>
<dbReference type="Proteomes" id="UP000659904">
    <property type="component" value="Unassembled WGS sequence"/>
</dbReference>
<dbReference type="RefSeq" id="WP_120316793.1">
    <property type="nucleotide sequence ID" value="NZ_BONH01000047.1"/>
</dbReference>
<reference evidence="2 3" key="1">
    <citation type="submission" date="2021-01" db="EMBL/GenBank/DDBJ databases">
        <title>Whole genome shotgun sequence of Catellatospora citrea NBRC 14495.</title>
        <authorList>
            <person name="Komaki H."/>
            <person name="Tamura T."/>
        </authorList>
    </citation>
    <scope>NUCLEOTIDE SEQUENCE [LARGE SCALE GENOMIC DNA]</scope>
    <source>
        <strain evidence="2 3">NBRC 14495</strain>
    </source>
</reference>
<proteinExistence type="predicted"/>
<gene>
    <name evidence="2" type="ORF">Cci01nite_71700</name>
</gene>
<evidence type="ECO:0000313" key="3">
    <source>
        <dbReference type="Proteomes" id="UP000659904"/>
    </source>
</evidence>
<evidence type="ECO:0000256" key="1">
    <source>
        <dbReference type="SAM" id="MobiDB-lite"/>
    </source>
</evidence>
<accession>A0A8J3KLN5</accession>